<dbReference type="RefSeq" id="WP_162345211.1">
    <property type="nucleotide sequence ID" value="NZ_JAAEAA010000004.1"/>
</dbReference>
<organism evidence="1 2">
    <name type="scientific">Pontibacter fetidus</name>
    <dbReference type="NCBI Taxonomy" id="2700082"/>
    <lineage>
        <taxon>Bacteria</taxon>
        <taxon>Pseudomonadati</taxon>
        <taxon>Bacteroidota</taxon>
        <taxon>Cytophagia</taxon>
        <taxon>Cytophagales</taxon>
        <taxon>Hymenobacteraceae</taxon>
        <taxon>Pontibacter</taxon>
    </lineage>
</organism>
<keyword evidence="2" id="KW-1185">Reference proteome</keyword>
<evidence type="ECO:0000313" key="1">
    <source>
        <dbReference type="EMBL" id="NDK55157.1"/>
    </source>
</evidence>
<gene>
    <name evidence="1" type="ORF">GWO68_04425</name>
</gene>
<dbReference type="EMBL" id="JAAEAA010000004">
    <property type="protein sequence ID" value="NDK55157.1"/>
    <property type="molecule type" value="Genomic_DNA"/>
</dbReference>
<comment type="caution">
    <text evidence="1">The sequence shown here is derived from an EMBL/GenBank/DDBJ whole genome shotgun (WGS) entry which is preliminary data.</text>
</comment>
<proteinExistence type="predicted"/>
<sequence length="91" mass="10349">MNIKIPAPQGSKIAYISLVDIERVENCSLTFFDSSAHNLYVVEKATKGEEFFSLYSYKRKEDMLTAFNLINGLLKKKPAETIILEMEPMKG</sequence>
<accession>A0A6B2H4B4</accession>
<name>A0A6B2H4B4_9BACT</name>
<protein>
    <submittedName>
        <fullName evidence="1">Uncharacterized protein</fullName>
    </submittedName>
</protein>
<dbReference type="AlphaFoldDB" id="A0A6B2H4B4"/>
<dbReference type="Proteomes" id="UP000478546">
    <property type="component" value="Unassembled WGS sequence"/>
</dbReference>
<evidence type="ECO:0000313" key="2">
    <source>
        <dbReference type="Proteomes" id="UP000478546"/>
    </source>
</evidence>
<reference evidence="1 2" key="1">
    <citation type="submission" date="2020-01" db="EMBL/GenBank/DDBJ databases">
        <authorList>
            <person name="Kim M.K."/>
        </authorList>
    </citation>
    <scope>NUCLEOTIDE SEQUENCE [LARGE SCALE GENOMIC DNA]</scope>
    <source>
        <strain evidence="1 2">BT213</strain>
    </source>
</reference>